<dbReference type="OrthoDB" id="5970031at2759"/>
<proteinExistence type="predicted"/>
<feature type="domain" description="Transposable element P transposase-like RNase H" evidence="1">
    <location>
        <begin position="18"/>
        <end position="85"/>
    </location>
</feature>
<evidence type="ECO:0000259" key="2">
    <source>
        <dbReference type="Pfam" id="PF21788"/>
    </source>
</evidence>
<feature type="domain" description="Transposable element P transposase-like GTP-binding insertion" evidence="2">
    <location>
        <begin position="115"/>
        <end position="226"/>
    </location>
</feature>
<dbReference type="AlphaFoldDB" id="A0A1X7VWF2"/>
<accession>A0A1X7VWF2</accession>
<dbReference type="InParanoid" id="A0A1X7VWF2"/>
<dbReference type="Pfam" id="PF21788">
    <property type="entry name" value="TNP-like_GBD"/>
    <property type="match status" value="1"/>
</dbReference>
<sequence>MNSDDSTDSSSNFPLELLSNSMMTFMVRGLFSSLEFPYAFFPSRNIAGHLLFEPFWESINRLERIGFHVLGCTSDGASTNRRFIRLHDSRRQLVHKTQNPFTANRYFFFFSDPPHLLKTTRNCWALPSRTLWKNGKEISWDHLQDIYLKSRAENGLVLLPRLKYEHVHLTSFSKMRVDLAANVLSESVSKALTLFGGDTAQETARFTGLFDIFFDCVNVRNFTDGQRKRKAFQNPYYSESDFRLQWLEDTFLTYLNEWDDSVKSLEVPNDEKKNMKLSAETLSGLRMTTKSFIELVKYLFTVPGVTVFFSRRLCQDPLEKFFGCQRQIGRTHENPTVKEFQRNTQALRVVNSMCRGSISSNCRRNKDLDTAEYDIQPLRRRKRRRIDESLDITFSATNPLNSLGTIADQRHYGGSSNDEATHMCETVIKGFRALVKDDSFYVTLDNECIIKAANAFIQWAVPPYTEYFIIFSQYLISNIKSCFTNKSSRQSEREYICTQYHTLRVSETCHSTWSTFLQLSIKSNPGPALYQYVTQSVLTIFMRQTYGLLTESERPSIFQLNDIEHNALRYFAGYLWKKVISQLVTSKNKHKSTLLLFMNNIIGVDEIDPDDHTEEWTNIIDRGGLVHIPVSIYHLFCQMELQLRNYFNLKTAILEPKTKMKIIKGICEIEDQWQILTEDVET</sequence>
<dbReference type="InterPro" id="IPR048365">
    <property type="entry name" value="TNP-like_RNaseH_N"/>
</dbReference>
<evidence type="ECO:0000259" key="3">
    <source>
        <dbReference type="Pfam" id="PF21789"/>
    </source>
</evidence>
<feature type="domain" description="Transposable element P transposase-like RNase H C-terminal" evidence="3">
    <location>
        <begin position="314"/>
        <end position="341"/>
    </location>
</feature>
<evidence type="ECO:0000313" key="4">
    <source>
        <dbReference type="EnsemblMetazoa" id="Aqu2.1.44662_001"/>
    </source>
</evidence>
<reference evidence="4" key="1">
    <citation type="submission" date="2017-05" db="UniProtKB">
        <authorList>
            <consortium name="EnsemblMetazoa"/>
        </authorList>
    </citation>
    <scope>IDENTIFICATION</scope>
</reference>
<dbReference type="InterPro" id="IPR048366">
    <property type="entry name" value="TNP-like_GBD"/>
</dbReference>
<dbReference type="EnsemblMetazoa" id="Aqu2.1.44662_001">
    <property type="protein sequence ID" value="Aqu2.1.44662_001"/>
    <property type="gene ID" value="Aqu2.1.44662"/>
</dbReference>
<dbReference type="InterPro" id="IPR048367">
    <property type="entry name" value="TNP-like_RNaseH_C"/>
</dbReference>
<dbReference type="Pfam" id="PF21787">
    <property type="entry name" value="TNP-like_RNaseH_N"/>
    <property type="match status" value="1"/>
</dbReference>
<dbReference type="Pfam" id="PF21789">
    <property type="entry name" value="TNP-like_RNaseH_C"/>
    <property type="match status" value="1"/>
</dbReference>
<organism evidence="4">
    <name type="scientific">Amphimedon queenslandica</name>
    <name type="common">Sponge</name>
    <dbReference type="NCBI Taxonomy" id="400682"/>
    <lineage>
        <taxon>Eukaryota</taxon>
        <taxon>Metazoa</taxon>
        <taxon>Porifera</taxon>
        <taxon>Demospongiae</taxon>
        <taxon>Heteroscleromorpha</taxon>
        <taxon>Haplosclerida</taxon>
        <taxon>Niphatidae</taxon>
        <taxon>Amphimedon</taxon>
    </lineage>
</organism>
<evidence type="ECO:0008006" key="5">
    <source>
        <dbReference type="Google" id="ProtNLM"/>
    </source>
</evidence>
<name>A0A1X7VWF2_AMPQE</name>
<protein>
    <recommendedName>
        <fullName evidence="5">Transposable element P transposase</fullName>
    </recommendedName>
</protein>
<evidence type="ECO:0000259" key="1">
    <source>
        <dbReference type="Pfam" id="PF21787"/>
    </source>
</evidence>